<dbReference type="NCBIfam" id="TIGR02548">
    <property type="entry name" value="casB_cse2"/>
    <property type="match status" value="1"/>
</dbReference>
<dbReference type="Pfam" id="PF09485">
    <property type="entry name" value="CRISPR_Cse2"/>
    <property type="match status" value="1"/>
</dbReference>
<dbReference type="STRING" id="1048205.AB852_06250"/>
<organism evidence="2 3">
    <name type="scientific">Streptomyces uncialis</name>
    <dbReference type="NCBI Taxonomy" id="1048205"/>
    <lineage>
        <taxon>Bacteria</taxon>
        <taxon>Bacillati</taxon>
        <taxon>Actinomycetota</taxon>
        <taxon>Actinomycetes</taxon>
        <taxon>Kitasatosporales</taxon>
        <taxon>Streptomycetaceae</taxon>
        <taxon>Streptomyces</taxon>
    </lineage>
</organism>
<evidence type="ECO:0000313" key="3">
    <source>
        <dbReference type="Proteomes" id="UP000186455"/>
    </source>
</evidence>
<reference evidence="2 3" key="1">
    <citation type="submission" date="2015-06" db="EMBL/GenBank/DDBJ databases">
        <title>Cloning and characterization of the uncialamcin biosynthetic gene cluster.</title>
        <authorList>
            <person name="Yan X."/>
            <person name="Huang T."/>
            <person name="Ge H."/>
            <person name="Shen B."/>
        </authorList>
    </citation>
    <scope>NUCLEOTIDE SEQUENCE [LARGE SCALE GENOMIC DNA]</scope>
    <source>
        <strain evidence="2 3">DCA2648</strain>
    </source>
</reference>
<evidence type="ECO:0000313" key="2">
    <source>
        <dbReference type="EMBL" id="OKH96777.1"/>
    </source>
</evidence>
<feature type="compositionally biased region" description="Low complexity" evidence="1">
    <location>
        <begin position="80"/>
        <end position="93"/>
    </location>
</feature>
<sequence>MTSEGPPPVERPSSERLSRYLCRLVWTHDTGALADLRRPEALTEPRLIAANYAAEEEQRLVYEKVAFLFARFHAGRSRPLPGSGSMGGSLRRIGGPGGRGPKDSGATRLLDRLVASHELPLRHLQHAIERARACDVTPPSWARLADDLTEWRSPGRSVAYDWARDFYTPVFPSKRND</sequence>
<dbReference type="InterPro" id="IPR013382">
    <property type="entry name" value="CRISPR-assoc_prot_Cse2"/>
</dbReference>
<dbReference type="Gene3D" id="1.10.520.40">
    <property type="entry name" value="CRISPR-associated protein Cse2"/>
    <property type="match status" value="1"/>
</dbReference>
<dbReference type="Proteomes" id="UP000186455">
    <property type="component" value="Unassembled WGS sequence"/>
</dbReference>
<keyword evidence="3" id="KW-1185">Reference proteome</keyword>
<protein>
    <recommendedName>
        <fullName evidence="4">CRISPR-associated protein Cse2</fullName>
    </recommendedName>
</protein>
<proteinExistence type="predicted"/>
<evidence type="ECO:0008006" key="4">
    <source>
        <dbReference type="Google" id="ProtNLM"/>
    </source>
</evidence>
<dbReference type="EMBL" id="LFBV01000001">
    <property type="protein sequence ID" value="OKH96777.1"/>
    <property type="molecule type" value="Genomic_DNA"/>
</dbReference>
<accession>A0A1Q4VG39</accession>
<dbReference type="InterPro" id="IPR038287">
    <property type="entry name" value="Cse2_sf"/>
</dbReference>
<comment type="caution">
    <text evidence="2">The sequence shown here is derived from an EMBL/GenBank/DDBJ whole genome shotgun (WGS) entry which is preliminary data.</text>
</comment>
<feature type="region of interest" description="Disordered" evidence="1">
    <location>
        <begin position="80"/>
        <end position="103"/>
    </location>
</feature>
<dbReference type="AlphaFoldDB" id="A0A1Q4VG39"/>
<name>A0A1Q4VG39_9ACTN</name>
<evidence type="ECO:0000256" key="1">
    <source>
        <dbReference type="SAM" id="MobiDB-lite"/>
    </source>
</evidence>
<gene>
    <name evidence="2" type="ORF">AB852_06250</name>
</gene>